<dbReference type="Proteomes" id="UP000198599">
    <property type="component" value="Unassembled WGS sequence"/>
</dbReference>
<organism evidence="2 3">
    <name type="scientific">Roseovarius lutimaris</name>
    <dbReference type="NCBI Taxonomy" id="1005928"/>
    <lineage>
        <taxon>Bacteria</taxon>
        <taxon>Pseudomonadati</taxon>
        <taxon>Pseudomonadota</taxon>
        <taxon>Alphaproteobacteria</taxon>
        <taxon>Rhodobacterales</taxon>
        <taxon>Roseobacteraceae</taxon>
        <taxon>Roseovarius</taxon>
    </lineage>
</organism>
<dbReference type="AlphaFoldDB" id="A0A1I5G5F5"/>
<accession>A0A1I5G5F5</accession>
<sequence length="212" mass="23037">MMLERLRALAADLRLAPFGVLRLRPGEVPGMQSLILLGPDEPGFWAHFTASPEYGDGAPDPMNRWSERVIGDLAETLGAQAVFPFGGPPYAPFIDWARRSGRAHLSPVGLLVHDRAGLMLSYRGALAFAERLPLPSAAPSPCDTCATQPCRDACPVGALQGSHYDVPRCKADLDRAENDCMTKGCAVRRACPLSQSYGRQMAQSAFHMRAFR</sequence>
<evidence type="ECO:0000313" key="2">
    <source>
        <dbReference type="EMBL" id="SFO31182.1"/>
    </source>
</evidence>
<proteinExistence type="predicted"/>
<protein>
    <recommendedName>
        <fullName evidence="1">4Fe-4S ferredoxin-type domain-containing protein</fullName>
    </recommendedName>
</protein>
<dbReference type="STRING" id="1005928.SAMN04487859_12515"/>
<feature type="domain" description="4Fe-4S ferredoxin-type" evidence="1">
    <location>
        <begin position="133"/>
        <end position="164"/>
    </location>
</feature>
<dbReference type="PROSITE" id="PS51379">
    <property type="entry name" value="4FE4S_FER_2"/>
    <property type="match status" value="1"/>
</dbReference>
<gene>
    <name evidence="2" type="ORF">SAMN04487859_12515</name>
</gene>
<reference evidence="3" key="1">
    <citation type="submission" date="2016-10" db="EMBL/GenBank/DDBJ databases">
        <authorList>
            <person name="Varghese N."/>
            <person name="Submissions S."/>
        </authorList>
    </citation>
    <scope>NUCLEOTIDE SEQUENCE [LARGE SCALE GENOMIC DNA]</scope>
    <source>
        <strain evidence="3">DSM 28463</strain>
    </source>
</reference>
<evidence type="ECO:0000259" key="1">
    <source>
        <dbReference type="PROSITE" id="PS51379"/>
    </source>
</evidence>
<name>A0A1I5G5F5_9RHOB</name>
<dbReference type="SUPFAM" id="SSF54862">
    <property type="entry name" value="4Fe-4S ferredoxins"/>
    <property type="match status" value="1"/>
</dbReference>
<evidence type="ECO:0000313" key="3">
    <source>
        <dbReference type="Proteomes" id="UP000198599"/>
    </source>
</evidence>
<keyword evidence="3" id="KW-1185">Reference proteome</keyword>
<dbReference type="EMBL" id="FOVP01000025">
    <property type="protein sequence ID" value="SFO31182.1"/>
    <property type="molecule type" value="Genomic_DNA"/>
</dbReference>
<dbReference type="InterPro" id="IPR017896">
    <property type="entry name" value="4Fe4S_Fe-S-bd"/>
</dbReference>